<name>A0D6H8_PARTE</name>
<dbReference type="HOGENOM" id="CLU_2643331_0_0_1"/>
<protein>
    <submittedName>
        <fullName evidence="1">Uncharacterized protein</fullName>
    </submittedName>
</protein>
<keyword evidence="2" id="KW-1185">Reference proteome</keyword>
<dbReference type="Proteomes" id="UP000000600">
    <property type="component" value="Unassembled WGS sequence"/>
</dbReference>
<dbReference type="KEGG" id="ptm:GSPATT00001686001"/>
<dbReference type="AlphaFoldDB" id="A0D6H8"/>
<evidence type="ECO:0000313" key="2">
    <source>
        <dbReference type="Proteomes" id="UP000000600"/>
    </source>
</evidence>
<dbReference type="EMBL" id="CT868318">
    <property type="protein sequence ID" value="CAK78645.1"/>
    <property type="molecule type" value="Genomic_DNA"/>
</dbReference>
<evidence type="ECO:0000313" key="1">
    <source>
        <dbReference type="EMBL" id="CAK78645.1"/>
    </source>
</evidence>
<reference evidence="1 2" key="1">
    <citation type="journal article" date="2006" name="Nature">
        <title>Global trends of whole-genome duplications revealed by the ciliate Paramecium tetraurelia.</title>
        <authorList>
            <consortium name="Genoscope"/>
            <person name="Aury J.-M."/>
            <person name="Jaillon O."/>
            <person name="Duret L."/>
            <person name="Noel B."/>
            <person name="Jubin C."/>
            <person name="Porcel B.M."/>
            <person name="Segurens B."/>
            <person name="Daubin V."/>
            <person name="Anthouard V."/>
            <person name="Aiach N."/>
            <person name="Arnaiz O."/>
            <person name="Billaut A."/>
            <person name="Beisson J."/>
            <person name="Blanc I."/>
            <person name="Bouhouche K."/>
            <person name="Camara F."/>
            <person name="Duharcourt S."/>
            <person name="Guigo R."/>
            <person name="Gogendeau D."/>
            <person name="Katinka M."/>
            <person name="Keller A.-M."/>
            <person name="Kissmehl R."/>
            <person name="Klotz C."/>
            <person name="Koll F."/>
            <person name="Le Moue A."/>
            <person name="Lepere C."/>
            <person name="Malinsky S."/>
            <person name="Nowacki M."/>
            <person name="Nowak J.K."/>
            <person name="Plattner H."/>
            <person name="Poulain J."/>
            <person name="Ruiz F."/>
            <person name="Serrano V."/>
            <person name="Zagulski M."/>
            <person name="Dessen P."/>
            <person name="Betermier M."/>
            <person name="Weissenbach J."/>
            <person name="Scarpelli C."/>
            <person name="Schachter V."/>
            <person name="Sperling L."/>
            <person name="Meyer E."/>
            <person name="Cohen J."/>
            <person name="Wincker P."/>
        </authorList>
    </citation>
    <scope>NUCLEOTIDE SEQUENCE [LARGE SCALE GENOMIC DNA]</scope>
    <source>
        <strain evidence="1 2">Stock d4-2</strain>
    </source>
</reference>
<dbReference type="RefSeq" id="XP_001446042.1">
    <property type="nucleotide sequence ID" value="XM_001446005.1"/>
</dbReference>
<proteinExistence type="predicted"/>
<sequence length="77" mass="9270">MNNNLRHQKETYLQEEILDKGIDPNHFQEFCEKIKGEESDIDKWTFEDIVQLVNQYKIEHFTTDFNKPANDLILGWN</sequence>
<accession>A0D6H8</accession>
<dbReference type="GeneID" id="5031827"/>
<gene>
    <name evidence="1" type="ORF">GSPATT00001686001</name>
</gene>
<dbReference type="InParanoid" id="A0D6H8"/>
<organism evidence="1 2">
    <name type="scientific">Paramecium tetraurelia</name>
    <dbReference type="NCBI Taxonomy" id="5888"/>
    <lineage>
        <taxon>Eukaryota</taxon>
        <taxon>Sar</taxon>
        <taxon>Alveolata</taxon>
        <taxon>Ciliophora</taxon>
        <taxon>Intramacronucleata</taxon>
        <taxon>Oligohymenophorea</taxon>
        <taxon>Peniculida</taxon>
        <taxon>Parameciidae</taxon>
        <taxon>Paramecium</taxon>
    </lineage>
</organism>